<evidence type="ECO:0000256" key="8">
    <source>
        <dbReference type="ARBA" id="ARBA00022839"/>
    </source>
</evidence>
<dbReference type="PANTHER" id="PTHR36531">
    <property type="entry name" value="CRISPR-ASSOCIATED EXONUCLEASE CAS4"/>
    <property type="match status" value="1"/>
</dbReference>
<dbReference type="NCBIfam" id="TIGR00372">
    <property type="entry name" value="cas4"/>
    <property type="match status" value="1"/>
</dbReference>
<evidence type="ECO:0000256" key="12">
    <source>
        <dbReference type="ARBA" id="ARBA00023211"/>
    </source>
</evidence>
<reference evidence="16" key="1">
    <citation type="submission" date="2010-02" db="EMBL/GenBank/DDBJ databases">
        <title>Complete sequence of Ferroglobus placidus DSM 10642.</title>
        <authorList>
            <consortium name="US DOE Joint Genome Institute"/>
            <person name="Lucas S."/>
            <person name="Copeland A."/>
            <person name="Lapidus A."/>
            <person name="Cheng J.-F."/>
            <person name="Bruce D."/>
            <person name="Goodwin L."/>
            <person name="Pitluck S."/>
            <person name="Saunders E."/>
            <person name="Brettin T."/>
            <person name="Detter J.C."/>
            <person name="Han C."/>
            <person name="Tapia R."/>
            <person name="Larimer F."/>
            <person name="Land M."/>
            <person name="Hauser L."/>
            <person name="Kyrpides N."/>
            <person name="Ivanova N."/>
            <person name="Holmes D."/>
            <person name="Lovley D."/>
            <person name="Kyrpides N."/>
            <person name="Anderson I.J."/>
            <person name="Woyke T."/>
        </authorList>
    </citation>
    <scope>NUCLEOTIDE SEQUENCE [LARGE SCALE GENOMIC DNA]</scope>
    <source>
        <strain evidence="16">DSM 10642 / AEDII12DO</strain>
    </source>
</reference>
<dbReference type="RefSeq" id="WP_012966339.1">
    <property type="nucleotide sequence ID" value="NC_013849.1"/>
</dbReference>
<evidence type="ECO:0000256" key="11">
    <source>
        <dbReference type="ARBA" id="ARBA00023118"/>
    </source>
</evidence>
<organism evidence="15 16">
    <name type="scientific">Ferroglobus placidus (strain DSM 10642 / AEDII12DO)</name>
    <dbReference type="NCBI Taxonomy" id="589924"/>
    <lineage>
        <taxon>Archaea</taxon>
        <taxon>Methanobacteriati</taxon>
        <taxon>Methanobacteriota</taxon>
        <taxon>Archaeoglobi</taxon>
        <taxon>Archaeoglobales</taxon>
        <taxon>Archaeoglobaceae</taxon>
        <taxon>Ferroglobus</taxon>
    </lineage>
</organism>
<comment type="cofactor">
    <cofactor evidence="13">
        <name>iron-sulfur cluster</name>
        <dbReference type="ChEBI" id="CHEBI:30408"/>
    </cofactor>
</comment>
<evidence type="ECO:0000256" key="5">
    <source>
        <dbReference type="ARBA" id="ARBA00022722"/>
    </source>
</evidence>
<dbReference type="eggNOG" id="arCOG00786">
    <property type="taxonomic scope" value="Archaea"/>
</dbReference>
<dbReference type="InterPro" id="IPR051827">
    <property type="entry name" value="Cas4_exonuclease"/>
</dbReference>
<dbReference type="GO" id="GO:0051536">
    <property type="term" value="F:iron-sulfur cluster binding"/>
    <property type="evidence" value="ECO:0007669"/>
    <property type="project" value="UniProtKB-KW"/>
</dbReference>
<dbReference type="STRING" id="589924.Ferp_1857"/>
<dbReference type="PANTHER" id="PTHR36531:SF6">
    <property type="entry name" value="DNA REPLICATION ATP-DEPENDENT HELICASE_NUCLEASE DNA2"/>
    <property type="match status" value="1"/>
</dbReference>
<evidence type="ECO:0000313" key="16">
    <source>
        <dbReference type="Proteomes" id="UP000002613"/>
    </source>
</evidence>
<evidence type="ECO:0000259" key="14">
    <source>
        <dbReference type="Pfam" id="PF01930"/>
    </source>
</evidence>
<dbReference type="Pfam" id="PF01930">
    <property type="entry name" value="Cas_Cas4"/>
    <property type="match status" value="1"/>
</dbReference>
<dbReference type="EMBL" id="CP001899">
    <property type="protein sequence ID" value="ADC66000.1"/>
    <property type="molecule type" value="Genomic_DNA"/>
</dbReference>
<keyword evidence="9 13" id="KW-0408">Iron</keyword>
<evidence type="ECO:0000256" key="4">
    <source>
        <dbReference type="ARBA" id="ARBA00020049"/>
    </source>
</evidence>
<protein>
    <recommendedName>
        <fullName evidence="4 13">CRISPR-associated exonuclease Cas4</fullName>
        <ecNumber evidence="3 13">3.1.12.1</ecNumber>
    </recommendedName>
</protein>
<keyword evidence="7 13" id="KW-0378">Hydrolase</keyword>
<dbReference type="PaxDb" id="589924-Ferp_1857"/>
<keyword evidence="16" id="KW-1185">Reference proteome</keyword>
<keyword evidence="6 13" id="KW-0479">Metal-binding</keyword>
<dbReference type="InterPro" id="IPR013343">
    <property type="entry name" value="CRISPR-assoc_prot_Cas4"/>
</dbReference>
<evidence type="ECO:0000256" key="13">
    <source>
        <dbReference type="RuleBase" id="RU365022"/>
    </source>
</evidence>
<sequence length="183" mass="21415">MKQKVKLWVRDVEEFFFCPMVFYFSVVLGISKDEGYWAELGKEIQEEAEQVIAKSFEVQAKEFRLESEKLGVVGKADFVVKDGNFLAPLEVKYSSKLKPWWKYSAILYAIMLEEVIKKPVKRAFIYLTEANRIVSVEIRDEDRKFVVESVKNCHEILRGKQPKAKVSKSCENCDYKQMCLEFD</sequence>
<keyword evidence="12 13" id="KW-0464">Manganese</keyword>
<dbReference type="KEGG" id="fpl:Ferp_1857"/>
<keyword evidence="8 13" id="KW-0269">Exonuclease</keyword>
<comment type="cofactor">
    <cofactor evidence="13">
        <name>Mg(2+)</name>
        <dbReference type="ChEBI" id="CHEBI:18420"/>
    </cofactor>
    <cofactor evidence="13">
        <name>Mn(2+)</name>
        <dbReference type="ChEBI" id="CHEBI:29035"/>
    </cofactor>
    <text evidence="13">Mg(2+) or Mn(2+) required for ssDNA cleavage activity.</text>
</comment>
<dbReference type="HOGENOM" id="CLU_102055_2_0_2"/>
<evidence type="ECO:0000256" key="7">
    <source>
        <dbReference type="ARBA" id="ARBA00022801"/>
    </source>
</evidence>
<dbReference type="AlphaFoldDB" id="D3RZT7"/>
<dbReference type="GO" id="GO:0046872">
    <property type="term" value="F:metal ion binding"/>
    <property type="evidence" value="ECO:0007669"/>
    <property type="project" value="UniProtKB-KW"/>
</dbReference>
<dbReference type="Proteomes" id="UP000002613">
    <property type="component" value="Chromosome"/>
</dbReference>
<dbReference type="OrthoDB" id="26676at2157"/>
<evidence type="ECO:0000313" key="15">
    <source>
        <dbReference type="EMBL" id="ADC66000.1"/>
    </source>
</evidence>
<evidence type="ECO:0000256" key="9">
    <source>
        <dbReference type="ARBA" id="ARBA00023004"/>
    </source>
</evidence>
<dbReference type="GeneID" id="8779386"/>
<evidence type="ECO:0000256" key="1">
    <source>
        <dbReference type="ARBA" id="ARBA00001966"/>
    </source>
</evidence>
<evidence type="ECO:0000256" key="2">
    <source>
        <dbReference type="ARBA" id="ARBA00009189"/>
    </source>
</evidence>
<gene>
    <name evidence="15" type="ordered locus">Ferp_1857</name>
</gene>
<evidence type="ECO:0000256" key="10">
    <source>
        <dbReference type="ARBA" id="ARBA00023014"/>
    </source>
</evidence>
<dbReference type="GO" id="GO:0004527">
    <property type="term" value="F:exonuclease activity"/>
    <property type="evidence" value="ECO:0007669"/>
    <property type="project" value="UniProtKB-KW"/>
</dbReference>
<dbReference type="InterPro" id="IPR022765">
    <property type="entry name" value="Dna2/Cas4_DUF83"/>
</dbReference>
<reference evidence="15 16" key="2">
    <citation type="journal article" date="2011" name="Stand. Genomic Sci.">
        <title>Complete genome sequence of Ferroglobus placidus AEDII12DO.</title>
        <authorList>
            <person name="Anderson I."/>
            <person name="Risso C."/>
            <person name="Holmes D."/>
            <person name="Lucas S."/>
            <person name="Copeland A."/>
            <person name="Lapidus A."/>
            <person name="Cheng J.F."/>
            <person name="Bruce D."/>
            <person name="Goodwin L."/>
            <person name="Pitluck S."/>
            <person name="Saunders E."/>
            <person name="Brettin T."/>
            <person name="Detter J.C."/>
            <person name="Han C."/>
            <person name="Tapia R."/>
            <person name="Larimer F."/>
            <person name="Land M."/>
            <person name="Hauser L."/>
            <person name="Woyke T."/>
            <person name="Lovley D."/>
            <person name="Kyrpides N."/>
            <person name="Ivanova N."/>
        </authorList>
    </citation>
    <scope>NUCLEOTIDE SEQUENCE [LARGE SCALE GENOMIC DNA]</scope>
    <source>
        <strain evidence="16">DSM 10642 / AEDII12DO</strain>
    </source>
</reference>
<dbReference type="InterPro" id="IPR011604">
    <property type="entry name" value="PDDEXK-like_dom_sf"/>
</dbReference>
<evidence type="ECO:0000256" key="6">
    <source>
        <dbReference type="ARBA" id="ARBA00022723"/>
    </source>
</evidence>
<comment type="similarity">
    <text evidence="2 13">Belongs to the CRISPR-associated exonuclease Cas4 family.</text>
</comment>
<keyword evidence="5 13" id="KW-0540">Nuclease</keyword>
<name>D3RZT7_FERPA</name>
<keyword evidence="10 13" id="KW-0411">Iron-sulfur</keyword>
<feature type="domain" description="DUF83" evidence="14">
    <location>
        <begin position="11"/>
        <end position="180"/>
    </location>
</feature>
<dbReference type="Gene3D" id="3.90.320.10">
    <property type="match status" value="1"/>
</dbReference>
<dbReference type="GO" id="GO:0051607">
    <property type="term" value="P:defense response to virus"/>
    <property type="evidence" value="ECO:0007669"/>
    <property type="project" value="UniProtKB-KW"/>
</dbReference>
<accession>D3RZT7</accession>
<comment type="cofactor">
    <cofactor evidence="1">
        <name>[4Fe-4S] cluster</name>
        <dbReference type="ChEBI" id="CHEBI:49883"/>
    </cofactor>
</comment>
<dbReference type="EC" id="3.1.12.1" evidence="3 13"/>
<evidence type="ECO:0000256" key="3">
    <source>
        <dbReference type="ARBA" id="ARBA00012768"/>
    </source>
</evidence>
<comment type="function">
    <text evidence="13">CRISPR (clustered regularly interspaced short palindromic repeat) is an adaptive immune system that provides protection against mobile genetic elements (viruses, transposable elements and conjugative plasmids). CRISPR clusters contain sequences complementary to antecedent mobile elements and target invading nucleic acids. CRISPR clusters are transcribed and processed into CRISPR RNA (crRNA).</text>
</comment>
<proteinExistence type="inferred from homology"/>
<keyword evidence="11 13" id="KW-0051">Antiviral defense</keyword>